<dbReference type="GO" id="GO:0003723">
    <property type="term" value="F:RNA binding"/>
    <property type="evidence" value="ECO:0007669"/>
    <property type="project" value="UniProtKB-UniRule"/>
</dbReference>
<dbReference type="CDD" id="cd00590">
    <property type="entry name" value="RRM_SF"/>
    <property type="match status" value="1"/>
</dbReference>
<name>A0A699J493_TANCI</name>
<dbReference type="EMBL" id="BKCJ010364944">
    <property type="protein sequence ID" value="GFA07420.1"/>
    <property type="molecule type" value="Genomic_DNA"/>
</dbReference>
<proteinExistence type="predicted"/>
<feature type="domain" description="RRM" evidence="3">
    <location>
        <begin position="16"/>
        <end position="93"/>
    </location>
</feature>
<dbReference type="SUPFAM" id="SSF54928">
    <property type="entry name" value="RNA-binding domain, RBD"/>
    <property type="match status" value="1"/>
</dbReference>
<sequence>MGSYISKEDDIARISITIFVTNFPETFSAKDLFHTCKQYGHVVDSFIPTKRSKAGKQFGFVRFINVFNNERLVNNLCMIWNNRLKLHANIARFQRNNGNVKNPAPMNGGEGKNVNTQGQVKVNVSKEPCNSYVEALKGQSQSYSKATESSPLLVLDDECLASKDLTTGLFGRVKVFASLANLKMALSNEGFADIKVQYLGELWVLLEFASFDSIKLFRDNVSVGSWFSQIKQASMKFMTEGRIAWVEVEGIPFKLWSGNTFKRVASKWGQLLDIDDQEDVCFHSKRLCIHSKIMRSINEDFKIIFRGKVYWIRAKETSGWVPDFADDSNDEEQNRDEGNEDGQNNLDTVSNDHVSDEEEIPETVFEDTGDKHCNVVEEPTHQRSEISKDPFNLYPLLKQKRGNGANSVDSLKYPLGFTPNASNDENVVNVNEWNEEKVDNDDSGRRGGGVPMNFLSLNIQGLAQKAKKDWVKELCVRNKVDILALHETKMENMELSCVRRVWGNVNFEYVHSDSVGNLGGILCAWDPNVFCKHNVTISDYFIMVRGVWHQSCKELLIIVVCAPHDLSEKKVLWEYLVHVISKWNGEVVLMGDFNKVRYKTDRFGSVFDARRANMFNSFITNA</sequence>
<dbReference type="Gene3D" id="3.60.10.10">
    <property type="entry name" value="Endonuclease/exonuclease/phosphatase"/>
    <property type="match status" value="1"/>
</dbReference>
<organism evidence="4">
    <name type="scientific">Tanacetum cinerariifolium</name>
    <name type="common">Dalmatian daisy</name>
    <name type="synonym">Chrysanthemum cinerariifolium</name>
    <dbReference type="NCBI Taxonomy" id="118510"/>
    <lineage>
        <taxon>Eukaryota</taxon>
        <taxon>Viridiplantae</taxon>
        <taxon>Streptophyta</taxon>
        <taxon>Embryophyta</taxon>
        <taxon>Tracheophyta</taxon>
        <taxon>Spermatophyta</taxon>
        <taxon>Magnoliopsida</taxon>
        <taxon>eudicotyledons</taxon>
        <taxon>Gunneridae</taxon>
        <taxon>Pentapetalae</taxon>
        <taxon>asterids</taxon>
        <taxon>campanulids</taxon>
        <taxon>Asterales</taxon>
        <taxon>Asteraceae</taxon>
        <taxon>Asteroideae</taxon>
        <taxon>Anthemideae</taxon>
        <taxon>Anthemidinae</taxon>
        <taxon>Tanacetum</taxon>
    </lineage>
</organism>
<dbReference type="PANTHER" id="PTHR35218:SF7">
    <property type="entry name" value="ENDONUCLEASE_EXONUCLEASE_PHOSPHATASE"/>
    <property type="match status" value="1"/>
</dbReference>
<accession>A0A699J493</accession>
<dbReference type="AlphaFoldDB" id="A0A699J493"/>
<feature type="compositionally biased region" description="Polar residues" evidence="2">
    <location>
        <begin position="341"/>
        <end position="352"/>
    </location>
</feature>
<feature type="compositionally biased region" description="Acidic residues" evidence="2">
    <location>
        <begin position="355"/>
        <end position="364"/>
    </location>
</feature>
<protein>
    <submittedName>
        <fullName evidence="4">Nucleotide-binding alpha-beta plait domain-containing protein</fullName>
    </submittedName>
</protein>
<dbReference type="PROSITE" id="PS50102">
    <property type="entry name" value="RRM"/>
    <property type="match status" value="1"/>
</dbReference>
<dbReference type="InterPro" id="IPR012677">
    <property type="entry name" value="Nucleotide-bd_a/b_plait_sf"/>
</dbReference>
<dbReference type="Pfam" id="PF00076">
    <property type="entry name" value="RRM_1"/>
    <property type="match status" value="1"/>
</dbReference>
<dbReference type="SMART" id="SM00360">
    <property type="entry name" value="RRM"/>
    <property type="match status" value="1"/>
</dbReference>
<evidence type="ECO:0000256" key="1">
    <source>
        <dbReference type="PROSITE-ProRule" id="PRU00176"/>
    </source>
</evidence>
<evidence type="ECO:0000313" key="4">
    <source>
        <dbReference type="EMBL" id="GFA07420.1"/>
    </source>
</evidence>
<feature type="non-terminal residue" evidence="4">
    <location>
        <position position="622"/>
    </location>
</feature>
<dbReference type="Gene3D" id="3.30.70.330">
    <property type="match status" value="1"/>
</dbReference>
<evidence type="ECO:0000259" key="3">
    <source>
        <dbReference type="PROSITE" id="PS50102"/>
    </source>
</evidence>
<feature type="compositionally biased region" description="Acidic residues" evidence="2">
    <location>
        <begin position="324"/>
        <end position="340"/>
    </location>
</feature>
<dbReference type="InterPro" id="IPR000504">
    <property type="entry name" value="RRM_dom"/>
</dbReference>
<reference evidence="4" key="1">
    <citation type="journal article" date="2019" name="Sci. Rep.">
        <title>Draft genome of Tanacetum cinerariifolium, the natural source of mosquito coil.</title>
        <authorList>
            <person name="Yamashiro T."/>
            <person name="Shiraishi A."/>
            <person name="Satake H."/>
            <person name="Nakayama K."/>
        </authorList>
    </citation>
    <scope>NUCLEOTIDE SEQUENCE</scope>
</reference>
<comment type="caution">
    <text evidence="4">The sequence shown here is derived from an EMBL/GenBank/DDBJ whole genome shotgun (WGS) entry which is preliminary data.</text>
</comment>
<dbReference type="SUPFAM" id="SSF56219">
    <property type="entry name" value="DNase I-like"/>
    <property type="match status" value="1"/>
</dbReference>
<feature type="region of interest" description="Disordered" evidence="2">
    <location>
        <begin position="322"/>
        <end position="364"/>
    </location>
</feature>
<gene>
    <name evidence="4" type="ORF">Tci_579392</name>
</gene>
<dbReference type="InterPro" id="IPR036691">
    <property type="entry name" value="Endo/exonu/phosph_ase_sf"/>
</dbReference>
<evidence type="ECO:0000256" key="2">
    <source>
        <dbReference type="SAM" id="MobiDB-lite"/>
    </source>
</evidence>
<dbReference type="PANTHER" id="PTHR35218">
    <property type="entry name" value="RNASE H DOMAIN-CONTAINING PROTEIN"/>
    <property type="match status" value="1"/>
</dbReference>
<dbReference type="InterPro" id="IPR035979">
    <property type="entry name" value="RBD_domain_sf"/>
</dbReference>
<keyword evidence="1" id="KW-0694">RNA-binding</keyword>